<evidence type="ECO:0000256" key="5">
    <source>
        <dbReference type="PROSITE-ProRule" id="PRU00182"/>
    </source>
</evidence>
<evidence type="ECO:0000313" key="9">
    <source>
        <dbReference type="EMBL" id="RKQ71291.1"/>
    </source>
</evidence>
<dbReference type="PANTHER" id="PTHR21600:SF44">
    <property type="entry name" value="RIBOSOMAL LARGE SUBUNIT PSEUDOURIDINE SYNTHASE D"/>
    <property type="match status" value="1"/>
</dbReference>
<protein>
    <recommendedName>
        <fullName evidence="6">Pseudouridine synthase</fullName>
        <ecNumber evidence="6">5.4.99.-</ecNumber>
    </recommendedName>
</protein>
<dbReference type="EMBL" id="RBII01000001">
    <property type="protein sequence ID" value="RKQ71291.1"/>
    <property type="molecule type" value="Genomic_DNA"/>
</dbReference>
<name>A0A420WJT9_9PROT</name>
<feature type="region of interest" description="Disordered" evidence="7">
    <location>
        <begin position="1"/>
        <end position="21"/>
    </location>
</feature>
<dbReference type="GO" id="GO:0003723">
    <property type="term" value="F:RNA binding"/>
    <property type="evidence" value="ECO:0007669"/>
    <property type="project" value="UniProtKB-KW"/>
</dbReference>
<keyword evidence="2 6" id="KW-0413">Isomerase</keyword>
<dbReference type="SMART" id="SM00363">
    <property type="entry name" value="S4"/>
    <property type="match status" value="1"/>
</dbReference>
<keyword evidence="5" id="KW-0694">RNA-binding</keyword>
<dbReference type="Pfam" id="PF00849">
    <property type="entry name" value="PseudoU_synth_2"/>
    <property type="match status" value="1"/>
</dbReference>
<dbReference type="InterPro" id="IPR036986">
    <property type="entry name" value="S4_RNA-bd_sf"/>
</dbReference>
<dbReference type="InParanoid" id="A0A420WJT9"/>
<dbReference type="PANTHER" id="PTHR21600">
    <property type="entry name" value="MITOCHONDRIAL RNA PSEUDOURIDINE SYNTHASE"/>
    <property type="match status" value="1"/>
</dbReference>
<dbReference type="InterPro" id="IPR006224">
    <property type="entry name" value="PsdUridine_synth_RluA-like_CS"/>
</dbReference>
<dbReference type="NCBIfam" id="TIGR00005">
    <property type="entry name" value="rluA_subfam"/>
    <property type="match status" value="1"/>
</dbReference>
<sequence length="353" mass="39710">MERPTPISPDRERWQTREAEPDEVGERLDKWLSNWTGLSRSRVKTLMENNHVRVDGDIQTNATHKVKPDIEYAILVPPPVDDTPTPENIPLDILYEDDQLIVVNKPSGMTVHPAPGSRSATLVNALLYHCKDTLSGIGGVMRPGIVHRLDKDTSGVLVVAKTDRAHRYLSKQFAKHTIERVYTLYVRGAPKPRTGRIESRLARSPHDRKKQAIVRGTLGDMDFSEHGRHAVTHYEYIRGFGQQSNAAIGTPKVSHIECRLETGRTHQIRVHMAAIHCPLLGDPLYGKQSGFLTANKPDEAALRESILKFKRQALHARLLGFLHPITKELMVFEADIPQDMKHLESALMGLETP</sequence>
<comment type="similarity">
    <text evidence="1 6">Belongs to the pseudouridine synthase RluA family.</text>
</comment>
<dbReference type="Proteomes" id="UP000282211">
    <property type="component" value="Unassembled WGS sequence"/>
</dbReference>
<dbReference type="InterPro" id="IPR002942">
    <property type="entry name" value="S4_RNA-bd"/>
</dbReference>
<dbReference type="GO" id="GO:0160140">
    <property type="term" value="F:23S rRNA pseudouridine(1911/1915/1917) synthase activity"/>
    <property type="evidence" value="ECO:0007669"/>
    <property type="project" value="UniProtKB-EC"/>
</dbReference>
<gene>
    <name evidence="9" type="ORF">DES40_0604</name>
</gene>
<organism evidence="9 10">
    <name type="scientific">Litorimonas taeanensis</name>
    <dbReference type="NCBI Taxonomy" id="568099"/>
    <lineage>
        <taxon>Bacteria</taxon>
        <taxon>Pseudomonadati</taxon>
        <taxon>Pseudomonadota</taxon>
        <taxon>Alphaproteobacteria</taxon>
        <taxon>Maricaulales</taxon>
        <taxon>Robiginitomaculaceae</taxon>
    </lineage>
</organism>
<evidence type="ECO:0000256" key="4">
    <source>
        <dbReference type="PIRSR" id="PIRSR606225-1"/>
    </source>
</evidence>
<dbReference type="FunCoup" id="A0A420WJT9">
    <property type="interactions" value="579"/>
</dbReference>
<comment type="function">
    <text evidence="6">Responsible for synthesis of pseudouridine from uracil.</text>
</comment>
<reference evidence="9 10" key="1">
    <citation type="submission" date="2018-10" db="EMBL/GenBank/DDBJ databases">
        <title>Genomic Encyclopedia of Type Strains, Phase IV (KMG-IV): sequencing the most valuable type-strain genomes for metagenomic binning, comparative biology and taxonomic classification.</title>
        <authorList>
            <person name="Goeker M."/>
        </authorList>
    </citation>
    <scope>NUCLEOTIDE SEQUENCE [LARGE SCALE GENOMIC DNA]</scope>
    <source>
        <strain evidence="9 10">DSM 22008</strain>
    </source>
</reference>
<accession>A0A420WJT9</accession>
<dbReference type="EC" id="5.4.99.-" evidence="6"/>
<evidence type="ECO:0000256" key="3">
    <source>
        <dbReference type="ARBA" id="ARBA00036882"/>
    </source>
</evidence>
<dbReference type="InterPro" id="IPR050188">
    <property type="entry name" value="RluA_PseudoU_synthase"/>
</dbReference>
<evidence type="ECO:0000259" key="8">
    <source>
        <dbReference type="SMART" id="SM00363"/>
    </source>
</evidence>
<dbReference type="InterPro" id="IPR006145">
    <property type="entry name" value="PsdUridine_synth_RsuA/RluA"/>
</dbReference>
<keyword evidence="10" id="KW-1185">Reference proteome</keyword>
<feature type="active site" evidence="4">
    <location>
        <position position="150"/>
    </location>
</feature>
<dbReference type="PROSITE" id="PS50889">
    <property type="entry name" value="S4"/>
    <property type="match status" value="1"/>
</dbReference>
<evidence type="ECO:0000256" key="6">
    <source>
        <dbReference type="RuleBase" id="RU362028"/>
    </source>
</evidence>
<dbReference type="Pfam" id="PF01479">
    <property type="entry name" value="S4"/>
    <property type="match status" value="1"/>
</dbReference>
<dbReference type="PROSITE" id="PS01129">
    <property type="entry name" value="PSI_RLU"/>
    <property type="match status" value="1"/>
</dbReference>
<dbReference type="GO" id="GO:0000455">
    <property type="term" value="P:enzyme-directed rRNA pseudouridine synthesis"/>
    <property type="evidence" value="ECO:0007669"/>
    <property type="project" value="TreeGrafter"/>
</dbReference>
<feature type="domain" description="RNA-binding S4" evidence="8">
    <location>
        <begin position="26"/>
        <end position="90"/>
    </location>
</feature>
<dbReference type="SUPFAM" id="SSF55174">
    <property type="entry name" value="Alpha-L RNA-binding motif"/>
    <property type="match status" value="1"/>
</dbReference>
<dbReference type="RefSeq" id="WP_121100369.1">
    <property type="nucleotide sequence ID" value="NZ_RBII01000001.1"/>
</dbReference>
<evidence type="ECO:0000256" key="7">
    <source>
        <dbReference type="SAM" id="MobiDB-lite"/>
    </source>
</evidence>
<evidence type="ECO:0000256" key="2">
    <source>
        <dbReference type="ARBA" id="ARBA00023235"/>
    </source>
</evidence>
<evidence type="ECO:0000256" key="1">
    <source>
        <dbReference type="ARBA" id="ARBA00010876"/>
    </source>
</evidence>
<proteinExistence type="inferred from homology"/>
<comment type="caution">
    <text evidence="9">The sequence shown here is derived from an EMBL/GenBank/DDBJ whole genome shotgun (WGS) entry which is preliminary data.</text>
</comment>
<dbReference type="Gene3D" id="3.10.290.10">
    <property type="entry name" value="RNA-binding S4 domain"/>
    <property type="match status" value="1"/>
</dbReference>
<dbReference type="InterPro" id="IPR020103">
    <property type="entry name" value="PsdUridine_synth_cat_dom_sf"/>
</dbReference>
<dbReference type="CDD" id="cd02869">
    <property type="entry name" value="PseudoU_synth_RluA_like"/>
    <property type="match status" value="1"/>
</dbReference>
<dbReference type="OrthoDB" id="9807829at2"/>
<dbReference type="CDD" id="cd00165">
    <property type="entry name" value="S4"/>
    <property type="match status" value="1"/>
</dbReference>
<evidence type="ECO:0000313" key="10">
    <source>
        <dbReference type="Proteomes" id="UP000282211"/>
    </source>
</evidence>
<dbReference type="Gene3D" id="3.30.2350.10">
    <property type="entry name" value="Pseudouridine synthase"/>
    <property type="match status" value="1"/>
</dbReference>
<comment type="catalytic activity">
    <reaction evidence="6">
        <text>a uridine in RNA = a pseudouridine in RNA</text>
        <dbReference type="Rhea" id="RHEA:48348"/>
        <dbReference type="Rhea" id="RHEA-COMP:12068"/>
        <dbReference type="Rhea" id="RHEA-COMP:12069"/>
        <dbReference type="ChEBI" id="CHEBI:65314"/>
        <dbReference type="ChEBI" id="CHEBI:65315"/>
    </reaction>
</comment>
<dbReference type="AlphaFoldDB" id="A0A420WJT9"/>
<dbReference type="SUPFAM" id="SSF55120">
    <property type="entry name" value="Pseudouridine synthase"/>
    <property type="match status" value="1"/>
</dbReference>
<comment type="catalytic activity">
    <reaction evidence="3">
        <text>uridine(1911/1915/1917) in 23S rRNA = pseudouridine(1911/1915/1917) in 23S rRNA</text>
        <dbReference type="Rhea" id="RHEA:42524"/>
        <dbReference type="Rhea" id="RHEA-COMP:10097"/>
        <dbReference type="Rhea" id="RHEA-COMP:10098"/>
        <dbReference type="ChEBI" id="CHEBI:65314"/>
        <dbReference type="ChEBI" id="CHEBI:65315"/>
        <dbReference type="EC" id="5.4.99.23"/>
    </reaction>
</comment>
<dbReference type="InterPro" id="IPR006225">
    <property type="entry name" value="PsdUridine_synth_RluC/D"/>
</dbReference>